<dbReference type="PANTHER" id="PTHR45618">
    <property type="entry name" value="MITOCHONDRIAL DICARBOXYLATE CARRIER-RELATED"/>
    <property type="match status" value="1"/>
</dbReference>
<feature type="transmembrane region" description="Helical" evidence="9">
    <location>
        <begin position="492"/>
        <end position="516"/>
    </location>
</feature>
<evidence type="ECO:0000313" key="10">
    <source>
        <dbReference type="EMBL" id="KAG7529845.1"/>
    </source>
</evidence>
<dbReference type="InterPro" id="IPR023395">
    <property type="entry name" value="MCP_dom_sf"/>
</dbReference>
<accession>A0A8K0JHK2</accession>
<feature type="compositionally biased region" description="Pro residues" evidence="8">
    <location>
        <begin position="26"/>
        <end position="39"/>
    </location>
</feature>
<sequence length="528" mass="57923">MAGPSGSAPSVRNLYTPPQEEWLFLPPTPGQPSTNPNPTPSSTYNSPPSGSTSSSASSPIVGLELDADDEPFTVYGVLAMFASEYLTTALGMPFEVGKTLLQVEYKPKPGVDDGVEVEGVDYEAETDDADSVAGDQAEGSRRRRDSIEDSIRNPEDAEAYFQDVLSSSTRNYIPAVDDNGEQGDAEGYLPDLPPSYLLRTDMSPSGSSGVWGMMRRIRRTPSEGLPGLWKGQILTTMHSLLSNNLQPLVHSGLIISLPPPTATAQMELNSDLDLPLASYHNPMIPLGLHVTAHLLTHMFLSPLELLRTRLIVQPSSDPKSKSSIGLLKDAVSDEGGVVRLYTHPQLLIPAILEHTLRPIFTLSIPLIIERKFGVTPDSSPVTYSMLDLSLGLASLLVILPIETVRKRLQLQDRMSETDAWQRGGKREKRKSIVRLRKREYHGLLDTIWRIMSEETGTIKKKRSKRRGSRSEQTNAVDEHERQRAAFDGIKQLYRGFGMAAGAHLTVFALGLVSAGLGGRSLEYGWKEI</sequence>
<evidence type="ECO:0000256" key="3">
    <source>
        <dbReference type="ARBA" id="ARBA00022448"/>
    </source>
</evidence>
<comment type="caution">
    <text evidence="10">The sequence shown here is derived from an EMBL/GenBank/DDBJ whole genome shotgun (WGS) entry which is preliminary data.</text>
</comment>
<name>A0A8K0JHK2_9TREE</name>
<evidence type="ECO:0000256" key="9">
    <source>
        <dbReference type="SAM" id="Phobius"/>
    </source>
</evidence>
<evidence type="ECO:0000256" key="4">
    <source>
        <dbReference type="ARBA" id="ARBA00022692"/>
    </source>
</evidence>
<evidence type="ECO:0000256" key="5">
    <source>
        <dbReference type="ARBA" id="ARBA00022737"/>
    </source>
</evidence>
<keyword evidence="11" id="KW-1185">Reference proteome</keyword>
<feature type="region of interest" description="Disordered" evidence="8">
    <location>
        <begin position="122"/>
        <end position="155"/>
    </location>
</feature>
<evidence type="ECO:0000256" key="1">
    <source>
        <dbReference type="ARBA" id="ARBA00004370"/>
    </source>
</evidence>
<dbReference type="InterPro" id="IPR050391">
    <property type="entry name" value="Mito_Metabolite_Transporter"/>
</dbReference>
<keyword evidence="3" id="KW-0813">Transport</keyword>
<feature type="region of interest" description="Disordered" evidence="8">
    <location>
        <begin position="459"/>
        <end position="479"/>
    </location>
</feature>
<proteinExistence type="inferred from homology"/>
<keyword evidence="6 9" id="KW-1133">Transmembrane helix</keyword>
<evidence type="ECO:0008006" key="12">
    <source>
        <dbReference type="Google" id="ProtNLM"/>
    </source>
</evidence>
<evidence type="ECO:0000256" key="2">
    <source>
        <dbReference type="ARBA" id="ARBA00006375"/>
    </source>
</evidence>
<dbReference type="OrthoDB" id="77989at2759"/>
<evidence type="ECO:0000256" key="8">
    <source>
        <dbReference type="SAM" id="MobiDB-lite"/>
    </source>
</evidence>
<keyword evidence="5" id="KW-0677">Repeat</keyword>
<keyword evidence="7 9" id="KW-0472">Membrane</keyword>
<evidence type="ECO:0000313" key="11">
    <source>
        <dbReference type="Proteomes" id="UP000812966"/>
    </source>
</evidence>
<feature type="compositionally biased region" description="Basic and acidic residues" evidence="8">
    <location>
        <begin position="145"/>
        <end position="155"/>
    </location>
</feature>
<reference evidence="10" key="1">
    <citation type="submission" date="2020-04" db="EMBL/GenBank/DDBJ databases">
        <title>Analysis of mating type loci in Filobasidium floriforme.</title>
        <authorList>
            <person name="Nowrousian M."/>
        </authorList>
    </citation>
    <scope>NUCLEOTIDE SEQUENCE</scope>
    <source>
        <strain evidence="10">CBS 6242</strain>
    </source>
</reference>
<evidence type="ECO:0000256" key="7">
    <source>
        <dbReference type="ARBA" id="ARBA00023136"/>
    </source>
</evidence>
<feature type="compositionally biased region" description="Low complexity" evidence="8">
    <location>
        <begin position="40"/>
        <end position="59"/>
    </location>
</feature>
<dbReference type="GO" id="GO:0016020">
    <property type="term" value="C:membrane"/>
    <property type="evidence" value="ECO:0007669"/>
    <property type="project" value="UniProtKB-SubCell"/>
</dbReference>
<evidence type="ECO:0000256" key="6">
    <source>
        <dbReference type="ARBA" id="ARBA00022989"/>
    </source>
</evidence>
<dbReference type="SUPFAM" id="SSF103506">
    <property type="entry name" value="Mitochondrial carrier"/>
    <property type="match status" value="1"/>
</dbReference>
<organism evidence="10 11">
    <name type="scientific">Filobasidium floriforme</name>
    <dbReference type="NCBI Taxonomy" id="5210"/>
    <lineage>
        <taxon>Eukaryota</taxon>
        <taxon>Fungi</taxon>
        <taxon>Dikarya</taxon>
        <taxon>Basidiomycota</taxon>
        <taxon>Agaricomycotina</taxon>
        <taxon>Tremellomycetes</taxon>
        <taxon>Filobasidiales</taxon>
        <taxon>Filobasidiaceae</taxon>
        <taxon>Filobasidium</taxon>
    </lineage>
</organism>
<dbReference type="AlphaFoldDB" id="A0A8K0JHK2"/>
<protein>
    <recommendedName>
        <fullName evidence="12">Mitochondrial carrier</fullName>
    </recommendedName>
</protein>
<gene>
    <name evidence="10" type="ORF">FFLO_05385</name>
</gene>
<dbReference type="Gene3D" id="1.50.40.10">
    <property type="entry name" value="Mitochondrial carrier domain"/>
    <property type="match status" value="1"/>
</dbReference>
<comment type="subcellular location">
    <subcellularLocation>
        <location evidence="1">Membrane</location>
    </subcellularLocation>
</comment>
<keyword evidence="4 9" id="KW-0812">Transmembrane</keyword>
<feature type="region of interest" description="Disordered" evidence="8">
    <location>
        <begin position="1"/>
        <end position="59"/>
    </location>
</feature>
<dbReference type="EMBL" id="JABELV010000134">
    <property type="protein sequence ID" value="KAG7529845.1"/>
    <property type="molecule type" value="Genomic_DNA"/>
</dbReference>
<comment type="similarity">
    <text evidence="2">Belongs to the mitochondrial carrier (TC 2.A.29) family.</text>
</comment>
<dbReference type="Proteomes" id="UP000812966">
    <property type="component" value="Unassembled WGS sequence"/>
</dbReference>